<evidence type="ECO:0000256" key="1">
    <source>
        <dbReference type="ARBA" id="ARBA00004651"/>
    </source>
</evidence>
<evidence type="ECO:0000313" key="11">
    <source>
        <dbReference type="EMBL" id="PWK05985.1"/>
    </source>
</evidence>
<keyword evidence="10" id="KW-0813">Transport</keyword>
<dbReference type="GO" id="GO:0005886">
    <property type="term" value="C:plasma membrane"/>
    <property type="evidence" value="ECO:0007669"/>
    <property type="project" value="UniProtKB-SubCell"/>
</dbReference>
<dbReference type="EMBL" id="QGGL01000021">
    <property type="protein sequence ID" value="PWK05985.1"/>
    <property type="molecule type" value="Genomic_DNA"/>
</dbReference>
<dbReference type="InterPro" id="IPR003691">
    <property type="entry name" value="FluC"/>
</dbReference>
<evidence type="ECO:0000256" key="5">
    <source>
        <dbReference type="ARBA" id="ARBA00023136"/>
    </source>
</evidence>
<comment type="similarity">
    <text evidence="7 10">Belongs to the fluoride channel Fluc/FEX (TC 1.A.43) family.</text>
</comment>
<keyword evidence="5 10" id="KW-0472">Membrane</keyword>
<keyword evidence="6 10" id="KW-0407">Ion channel</keyword>
<name>A0A316D816_9BACL</name>
<feature type="transmembrane region" description="Helical" evidence="10">
    <location>
        <begin position="36"/>
        <end position="55"/>
    </location>
</feature>
<dbReference type="AlphaFoldDB" id="A0A316D816"/>
<keyword evidence="10" id="KW-0479">Metal-binding</keyword>
<evidence type="ECO:0000256" key="6">
    <source>
        <dbReference type="ARBA" id="ARBA00023303"/>
    </source>
</evidence>
<keyword evidence="4 10" id="KW-1133">Transmembrane helix</keyword>
<sequence length="129" mass="13733">MGVFKQYLAVMIGGAIGAVGRYGVSVWVPADPWKVLLINWVGCFVLGFFTAFAVRTGRVSDVVRVGVGTGVLGGFTTFSTFSLDAVKLMEQDLWLDVALYVVGSLVGGVALAWVGTMLGRRGRVQEVNS</sequence>
<feature type="transmembrane region" description="Helical" evidence="10">
    <location>
        <begin position="93"/>
        <end position="114"/>
    </location>
</feature>
<comment type="subcellular location">
    <subcellularLocation>
        <location evidence="1 10">Cell membrane</location>
        <topology evidence="1 10">Multi-pass membrane protein</topology>
    </subcellularLocation>
</comment>
<proteinExistence type="inferred from homology"/>
<comment type="caution">
    <text evidence="11">The sequence shown here is derived from an EMBL/GenBank/DDBJ whole genome shotgun (WGS) entry which is preliminary data.</text>
</comment>
<feature type="transmembrane region" description="Helical" evidence="10">
    <location>
        <begin position="7"/>
        <end position="24"/>
    </location>
</feature>
<dbReference type="Pfam" id="PF02537">
    <property type="entry name" value="CRCB"/>
    <property type="match status" value="1"/>
</dbReference>
<evidence type="ECO:0000256" key="2">
    <source>
        <dbReference type="ARBA" id="ARBA00022475"/>
    </source>
</evidence>
<organism evidence="11 12">
    <name type="scientific">Tumebacillus permanentifrigoris</name>
    <dbReference type="NCBI Taxonomy" id="378543"/>
    <lineage>
        <taxon>Bacteria</taxon>
        <taxon>Bacillati</taxon>
        <taxon>Bacillota</taxon>
        <taxon>Bacilli</taxon>
        <taxon>Bacillales</taxon>
        <taxon>Alicyclobacillaceae</taxon>
        <taxon>Tumebacillus</taxon>
    </lineage>
</organism>
<comment type="catalytic activity">
    <reaction evidence="8">
        <text>fluoride(in) = fluoride(out)</text>
        <dbReference type="Rhea" id="RHEA:76159"/>
        <dbReference type="ChEBI" id="CHEBI:17051"/>
    </reaction>
    <physiologicalReaction direction="left-to-right" evidence="8">
        <dbReference type="Rhea" id="RHEA:76160"/>
    </physiologicalReaction>
</comment>
<dbReference type="GO" id="GO:0046872">
    <property type="term" value="F:metal ion binding"/>
    <property type="evidence" value="ECO:0007669"/>
    <property type="project" value="UniProtKB-KW"/>
</dbReference>
<evidence type="ECO:0000313" key="12">
    <source>
        <dbReference type="Proteomes" id="UP000245634"/>
    </source>
</evidence>
<dbReference type="PANTHER" id="PTHR28259">
    <property type="entry name" value="FLUORIDE EXPORT PROTEIN 1-RELATED"/>
    <property type="match status" value="1"/>
</dbReference>
<dbReference type="GO" id="GO:0062054">
    <property type="term" value="F:fluoride channel activity"/>
    <property type="evidence" value="ECO:0007669"/>
    <property type="project" value="UniProtKB-UniRule"/>
</dbReference>
<evidence type="ECO:0000256" key="4">
    <source>
        <dbReference type="ARBA" id="ARBA00022989"/>
    </source>
</evidence>
<gene>
    <name evidence="10" type="primary">fluC</name>
    <name evidence="10" type="synonym">crcB</name>
    <name evidence="11" type="ORF">C7459_12148</name>
</gene>
<accession>A0A316D816</accession>
<dbReference type="GO" id="GO:0140114">
    <property type="term" value="P:cellular detoxification of fluoride"/>
    <property type="evidence" value="ECO:0007669"/>
    <property type="project" value="UniProtKB-UniRule"/>
</dbReference>
<evidence type="ECO:0000256" key="7">
    <source>
        <dbReference type="ARBA" id="ARBA00035120"/>
    </source>
</evidence>
<dbReference type="PANTHER" id="PTHR28259:SF1">
    <property type="entry name" value="FLUORIDE EXPORT PROTEIN 1-RELATED"/>
    <property type="match status" value="1"/>
</dbReference>
<keyword evidence="12" id="KW-1185">Reference proteome</keyword>
<protein>
    <recommendedName>
        <fullName evidence="10">Fluoride-specific ion channel FluC</fullName>
    </recommendedName>
</protein>
<keyword evidence="2 10" id="KW-1003">Cell membrane</keyword>
<keyword evidence="3 10" id="KW-0812">Transmembrane</keyword>
<feature type="transmembrane region" description="Helical" evidence="10">
    <location>
        <begin position="62"/>
        <end position="81"/>
    </location>
</feature>
<comment type="activity regulation">
    <text evidence="10">Na(+) is not transported, but it plays an essential structural role and its presence is essential for fluoride channel function.</text>
</comment>
<keyword evidence="10" id="KW-0915">Sodium</keyword>
<dbReference type="HAMAP" id="MF_00454">
    <property type="entry name" value="FluC"/>
    <property type="match status" value="1"/>
</dbReference>
<evidence type="ECO:0000256" key="10">
    <source>
        <dbReference type="HAMAP-Rule" id="MF_00454"/>
    </source>
</evidence>
<feature type="binding site" evidence="10">
    <location>
        <position position="76"/>
    </location>
    <ligand>
        <name>Na(+)</name>
        <dbReference type="ChEBI" id="CHEBI:29101"/>
        <note>structural</note>
    </ligand>
</feature>
<dbReference type="Proteomes" id="UP000245634">
    <property type="component" value="Unassembled WGS sequence"/>
</dbReference>
<dbReference type="NCBIfam" id="TIGR00494">
    <property type="entry name" value="crcB"/>
    <property type="match status" value="1"/>
</dbReference>
<reference evidence="11 12" key="1">
    <citation type="submission" date="2018-05" db="EMBL/GenBank/DDBJ databases">
        <title>Genomic Encyclopedia of Type Strains, Phase IV (KMG-IV): sequencing the most valuable type-strain genomes for metagenomic binning, comparative biology and taxonomic classification.</title>
        <authorList>
            <person name="Goeker M."/>
        </authorList>
    </citation>
    <scope>NUCLEOTIDE SEQUENCE [LARGE SCALE GENOMIC DNA]</scope>
    <source>
        <strain evidence="11 12">DSM 18773</strain>
    </source>
</reference>
<evidence type="ECO:0000256" key="3">
    <source>
        <dbReference type="ARBA" id="ARBA00022692"/>
    </source>
</evidence>
<feature type="binding site" evidence="10">
    <location>
        <position position="73"/>
    </location>
    <ligand>
        <name>Na(+)</name>
        <dbReference type="ChEBI" id="CHEBI:29101"/>
        <note>structural</note>
    </ligand>
</feature>
<comment type="function">
    <text evidence="9 10">Fluoride-specific ion channel. Important for reducing fluoride concentration in the cell, thus reducing its toxicity.</text>
</comment>
<evidence type="ECO:0000256" key="8">
    <source>
        <dbReference type="ARBA" id="ARBA00035585"/>
    </source>
</evidence>
<evidence type="ECO:0000256" key="9">
    <source>
        <dbReference type="ARBA" id="ARBA00049940"/>
    </source>
</evidence>
<keyword evidence="10" id="KW-0406">Ion transport</keyword>